<protein>
    <submittedName>
        <fullName evidence="2">Flavodoxin-like protein</fullName>
    </submittedName>
</protein>
<dbReference type="PANTHER" id="PTHR39201:SF1">
    <property type="entry name" value="FLAVODOXIN-LIKE DOMAIN-CONTAINING PROTEIN"/>
    <property type="match status" value="1"/>
</dbReference>
<evidence type="ECO:0000313" key="2">
    <source>
        <dbReference type="EMBL" id="TDX48987.1"/>
    </source>
</evidence>
<dbReference type="PROSITE" id="PS50902">
    <property type="entry name" value="FLAVODOXIN_LIKE"/>
    <property type="match status" value="1"/>
</dbReference>
<dbReference type="InterPro" id="IPR029039">
    <property type="entry name" value="Flavoprotein-like_sf"/>
</dbReference>
<dbReference type="SUPFAM" id="SSF52218">
    <property type="entry name" value="Flavoproteins"/>
    <property type="match status" value="1"/>
</dbReference>
<organism evidence="2 3">
    <name type="scientific">Orenia marismortui</name>
    <dbReference type="NCBI Taxonomy" id="46469"/>
    <lineage>
        <taxon>Bacteria</taxon>
        <taxon>Bacillati</taxon>
        <taxon>Bacillota</taxon>
        <taxon>Clostridia</taxon>
        <taxon>Halanaerobiales</taxon>
        <taxon>Halobacteroidaceae</taxon>
        <taxon>Orenia</taxon>
    </lineage>
</organism>
<dbReference type="Proteomes" id="UP000295832">
    <property type="component" value="Unassembled WGS sequence"/>
</dbReference>
<dbReference type="RefSeq" id="WP_134117609.1">
    <property type="nucleotide sequence ID" value="NZ_SOEG01000022.1"/>
</dbReference>
<dbReference type="STRING" id="926561.GCA_000379025_00615"/>
<dbReference type="InterPro" id="IPR008254">
    <property type="entry name" value="Flavodoxin/NO_synth"/>
</dbReference>
<keyword evidence="3" id="KW-1185">Reference proteome</keyword>
<dbReference type="GO" id="GO:0016651">
    <property type="term" value="F:oxidoreductase activity, acting on NAD(P)H"/>
    <property type="evidence" value="ECO:0007669"/>
    <property type="project" value="UniProtKB-ARBA"/>
</dbReference>
<name>A0A4R8GYL6_9FIRM</name>
<proteinExistence type="predicted"/>
<dbReference type="PANTHER" id="PTHR39201">
    <property type="entry name" value="EXPORTED PROTEIN-RELATED"/>
    <property type="match status" value="1"/>
</dbReference>
<accession>A0A4R8GYL6</accession>
<dbReference type="AlphaFoldDB" id="A0A4R8GYL6"/>
<dbReference type="EMBL" id="SOEG01000022">
    <property type="protein sequence ID" value="TDX48987.1"/>
    <property type="molecule type" value="Genomic_DNA"/>
</dbReference>
<evidence type="ECO:0000313" key="3">
    <source>
        <dbReference type="Proteomes" id="UP000295832"/>
    </source>
</evidence>
<gene>
    <name evidence="2" type="ORF">C7959_1221</name>
</gene>
<dbReference type="Gene3D" id="3.40.50.360">
    <property type="match status" value="1"/>
</dbReference>
<evidence type="ECO:0000259" key="1">
    <source>
        <dbReference type="PROSITE" id="PS50902"/>
    </source>
</evidence>
<dbReference type="Pfam" id="PF12682">
    <property type="entry name" value="Flavodoxin_4"/>
    <property type="match status" value="1"/>
</dbReference>
<reference evidence="2 3" key="1">
    <citation type="submission" date="2019-03" db="EMBL/GenBank/DDBJ databases">
        <title>Subsurface microbial communities from deep shales in Ohio and West Virginia, USA.</title>
        <authorList>
            <person name="Wrighton K."/>
        </authorList>
    </citation>
    <scope>NUCLEOTIDE SEQUENCE [LARGE SCALE GENOMIC DNA]</scope>
    <source>
        <strain evidence="2 3">MSL 6dP</strain>
    </source>
</reference>
<feature type="domain" description="Flavodoxin-like" evidence="1">
    <location>
        <begin position="3"/>
        <end position="152"/>
    </location>
</feature>
<comment type="caution">
    <text evidence="2">The sequence shown here is derived from an EMBL/GenBank/DDBJ whole genome shotgun (WGS) entry which is preliminary data.</text>
</comment>
<sequence>MKVDIYYYSRTGNCKEVAERLSKRVDSNLYRIVGKNKNFKGILGWIKGGYYALFNKEVEVNYYQGSSDIICLITPVWAGKIPPTIRKFINSFNFDGKQIYLLATMNGSEGNIFESIEEVLEKSNTEIIGKTAIKAKQVKSCDNALEQFCNQM</sequence>
<dbReference type="GO" id="GO:0010181">
    <property type="term" value="F:FMN binding"/>
    <property type="evidence" value="ECO:0007669"/>
    <property type="project" value="InterPro"/>
</dbReference>